<feature type="region of interest" description="Disordered" evidence="1">
    <location>
        <begin position="304"/>
        <end position="342"/>
    </location>
</feature>
<evidence type="ECO:0000313" key="3">
    <source>
        <dbReference type="Proteomes" id="UP001177003"/>
    </source>
</evidence>
<feature type="region of interest" description="Disordered" evidence="1">
    <location>
        <begin position="157"/>
        <end position="176"/>
    </location>
</feature>
<accession>A0AA35VI82</accession>
<organism evidence="2 3">
    <name type="scientific">Lactuca saligna</name>
    <name type="common">Willowleaf lettuce</name>
    <dbReference type="NCBI Taxonomy" id="75948"/>
    <lineage>
        <taxon>Eukaryota</taxon>
        <taxon>Viridiplantae</taxon>
        <taxon>Streptophyta</taxon>
        <taxon>Embryophyta</taxon>
        <taxon>Tracheophyta</taxon>
        <taxon>Spermatophyta</taxon>
        <taxon>Magnoliopsida</taxon>
        <taxon>eudicotyledons</taxon>
        <taxon>Gunneridae</taxon>
        <taxon>Pentapetalae</taxon>
        <taxon>asterids</taxon>
        <taxon>campanulids</taxon>
        <taxon>Asterales</taxon>
        <taxon>Asteraceae</taxon>
        <taxon>Cichorioideae</taxon>
        <taxon>Cichorieae</taxon>
        <taxon>Lactucinae</taxon>
        <taxon>Lactuca</taxon>
    </lineage>
</organism>
<name>A0AA35VI82_LACSI</name>
<evidence type="ECO:0000256" key="1">
    <source>
        <dbReference type="SAM" id="MobiDB-lite"/>
    </source>
</evidence>
<dbReference type="EMBL" id="OX465078">
    <property type="protein sequence ID" value="CAI9272195.1"/>
    <property type="molecule type" value="Genomic_DNA"/>
</dbReference>
<evidence type="ECO:0000313" key="2">
    <source>
        <dbReference type="EMBL" id="CAI9272195.1"/>
    </source>
</evidence>
<keyword evidence="3" id="KW-1185">Reference proteome</keyword>
<proteinExistence type="predicted"/>
<dbReference type="InterPro" id="IPR001806">
    <property type="entry name" value="Small_GTPase"/>
</dbReference>
<feature type="compositionally biased region" description="Polar residues" evidence="1">
    <location>
        <begin position="307"/>
        <end position="316"/>
    </location>
</feature>
<dbReference type="InterPro" id="IPR019341">
    <property type="entry name" value="Alpha/Gamma-adaptin-bd_p34"/>
</dbReference>
<feature type="compositionally biased region" description="Acidic residues" evidence="1">
    <location>
        <begin position="330"/>
        <end position="341"/>
    </location>
</feature>
<sequence>MDATAVVVDKDSLAKRPGVLVIGSSGVGKRTLLSRLLSVDFEDDSDSSSEVLAYGWTINTKYYTADISMWMAHLFNEFSITGVPMFDQITALVMVFDLNNQSSFSELKKWVSCNDIGKFDILLCIGNKADLVVGHSAHIEYRRHVLNQSSEYGIEETEGSSLLEDESSSSSSSSSSSLEVKKSCMEWCLEHNIEYIEACASNPQFDKCLSVDGDSQGVERLLGALSAHMWPGMILKSGQTISQPSLPQQEDSSDEEPNYEFEYEILSAGSIEEQWDDSDVSWISATKDNTTESIIINNEREVKVDMQPSTSTSTSKLQEEIDNEKANEGNDNDDDDDVDVDDGGKVFEVENMEQLMSEIGNMRDSLRLMPDFQRREMAANLAMKMASMFGDSSGDEGEIDE</sequence>
<dbReference type="GO" id="GO:0003924">
    <property type="term" value="F:GTPase activity"/>
    <property type="evidence" value="ECO:0007669"/>
    <property type="project" value="InterPro"/>
</dbReference>
<reference evidence="2" key="1">
    <citation type="submission" date="2023-04" db="EMBL/GenBank/DDBJ databases">
        <authorList>
            <person name="Vijverberg K."/>
            <person name="Xiong W."/>
            <person name="Schranz E."/>
        </authorList>
    </citation>
    <scope>NUCLEOTIDE SEQUENCE</scope>
</reference>
<gene>
    <name evidence="2" type="ORF">LSALG_LOCUS12437</name>
</gene>
<dbReference type="AlphaFoldDB" id="A0AA35VI82"/>
<feature type="compositionally biased region" description="Basic and acidic residues" evidence="1">
    <location>
        <begin position="317"/>
        <end position="328"/>
    </location>
</feature>
<dbReference type="Pfam" id="PF10199">
    <property type="entry name" value="Adaptin_binding"/>
    <property type="match status" value="1"/>
</dbReference>
<dbReference type="SMART" id="SM00175">
    <property type="entry name" value="RAB"/>
    <property type="match status" value="1"/>
</dbReference>
<dbReference type="PANTHER" id="PTHR14659">
    <property type="entry name" value="ALPHA- AND GAMMA-ADAPTIN-BINDING PROTEIN P34"/>
    <property type="match status" value="1"/>
</dbReference>
<dbReference type="Gene3D" id="3.40.50.11960">
    <property type="match status" value="1"/>
</dbReference>
<dbReference type="GO" id="GO:0005525">
    <property type="term" value="F:GTP binding"/>
    <property type="evidence" value="ECO:0007669"/>
    <property type="project" value="InterPro"/>
</dbReference>
<dbReference type="InterPro" id="IPR027417">
    <property type="entry name" value="P-loop_NTPase"/>
</dbReference>
<dbReference type="SUPFAM" id="SSF52540">
    <property type="entry name" value="P-loop containing nucleoside triphosphate hydrolases"/>
    <property type="match status" value="1"/>
</dbReference>
<dbReference type="Proteomes" id="UP001177003">
    <property type="component" value="Chromosome 2"/>
</dbReference>
<dbReference type="PANTHER" id="PTHR14659:SF1">
    <property type="entry name" value="ALPHA- AND GAMMA-ADAPTIN-BINDING PROTEIN P34"/>
    <property type="match status" value="1"/>
</dbReference>
<feature type="compositionally biased region" description="Acidic residues" evidence="1">
    <location>
        <begin position="157"/>
        <end position="167"/>
    </location>
</feature>
<protein>
    <submittedName>
        <fullName evidence="2">Uncharacterized protein</fullName>
    </submittedName>
</protein>
<dbReference type="Pfam" id="PF00071">
    <property type="entry name" value="Ras"/>
    <property type="match status" value="1"/>
</dbReference>